<dbReference type="EMBL" id="CAUOFW020007724">
    <property type="protein sequence ID" value="CAK9180305.1"/>
    <property type="molecule type" value="Genomic_DNA"/>
</dbReference>
<dbReference type="Proteomes" id="UP001642360">
    <property type="component" value="Unassembled WGS sequence"/>
</dbReference>
<sequence>MDVVVVYKTLAPCCITRILVTWSESSMVVEIVRRSCVGICPPQLFAGVGFDYHLIVLILGFKQEWRWEEEKGDKGIEVI</sequence>
<keyword evidence="2" id="KW-1185">Reference proteome</keyword>
<proteinExistence type="predicted"/>
<reference evidence="1 2" key="1">
    <citation type="submission" date="2024-02" db="EMBL/GenBank/DDBJ databases">
        <authorList>
            <person name="Vignale AGUSTIN F."/>
            <person name="Sosa J E."/>
            <person name="Modenutti C."/>
        </authorList>
    </citation>
    <scope>NUCLEOTIDE SEQUENCE [LARGE SCALE GENOMIC DNA]</scope>
</reference>
<accession>A0ABC8UGZ5</accession>
<evidence type="ECO:0000313" key="2">
    <source>
        <dbReference type="Proteomes" id="UP001642360"/>
    </source>
</evidence>
<dbReference type="AlphaFoldDB" id="A0ABC8UGZ5"/>
<organism evidence="1 2">
    <name type="scientific">Ilex paraguariensis</name>
    <name type="common">yerba mate</name>
    <dbReference type="NCBI Taxonomy" id="185542"/>
    <lineage>
        <taxon>Eukaryota</taxon>
        <taxon>Viridiplantae</taxon>
        <taxon>Streptophyta</taxon>
        <taxon>Embryophyta</taxon>
        <taxon>Tracheophyta</taxon>
        <taxon>Spermatophyta</taxon>
        <taxon>Magnoliopsida</taxon>
        <taxon>eudicotyledons</taxon>
        <taxon>Gunneridae</taxon>
        <taxon>Pentapetalae</taxon>
        <taxon>asterids</taxon>
        <taxon>campanulids</taxon>
        <taxon>Aquifoliales</taxon>
        <taxon>Aquifoliaceae</taxon>
        <taxon>Ilex</taxon>
    </lineage>
</organism>
<protein>
    <submittedName>
        <fullName evidence="1">Uncharacterized protein</fullName>
    </submittedName>
</protein>
<comment type="caution">
    <text evidence="1">The sequence shown here is derived from an EMBL/GenBank/DDBJ whole genome shotgun (WGS) entry which is preliminary data.</text>
</comment>
<evidence type="ECO:0000313" key="1">
    <source>
        <dbReference type="EMBL" id="CAK9180305.1"/>
    </source>
</evidence>
<gene>
    <name evidence="1" type="ORF">ILEXP_LOCUS50299</name>
</gene>
<name>A0ABC8UGZ5_9AQUA</name>